<dbReference type="Proteomes" id="UP001148629">
    <property type="component" value="Unassembled WGS sequence"/>
</dbReference>
<name>A0ACC1S1C9_9HYPO</name>
<sequence>MAPIHGQAEREEIQNELHIEVLPGTEIMADIGHHHFIKSEHHRVLVPQPTQNPHDPLNWKTSWKLSAILAVSTMTFTQGFAPLALAPMFPYLMEDYHRSLADIIQFTAVTILILGFSNFIWFLLPNPYISPGSLFIIGFQSPPPSVDVQSTLHLNYYVWHPILFEPKLDRIEFLWELAFFMALEPDPPRPFSPRSLPIYFFSMIAVAPTVSGPMADHIGWQNFWWLNVALTGLSILMGLFGFPETTWSRAESSSEEAPVSDTSTKATSQHVEPSSIQEDQEKGHSGQVQPMQQDAPDVDPFLGYLSQVFAASPYNMSSQSIGFLNFAILAGALIGLITAGPFSDWVSTRATKRNGGIREPEMRLPAMIPYMILMVFGNVITAIGYEKKWPWPIIAVLGYASTGLQVTALPSIASTYAVDSYRPVSGPLFVAITVNKNLWGYGMGRFLTPWTMKAGFLPAFMVNMALTEVD</sequence>
<keyword evidence="2" id="KW-1185">Reference proteome</keyword>
<dbReference type="EMBL" id="JANRMS010001215">
    <property type="protein sequence ID" value="KAJ3530057.1"/>
    <property type="molecule type" value="Genomic_DNA"/>
</dbReference>
<evidence type="ECO:0000313" key="1">
    <source>
        <dbReference type="EMBL" id="KAJ3530057.1"/>
    </source>
</evidence>
<evidence type="ECO:0000313" key="2">
    <source>
        <dbReference type="Proteomes" id="UP001148629"/>
    </source>
</evidence>
<organism evidence="1 2">
    <name type="scientific">Fusarium decemcellulare</name>
    <dbReference type="NCBI Taxonomy" id="57161"/>
    <lineage>
        <taxon>Eukaryota</taxon>
        <taxon>Fungi</taxon>
        <taxon>Dikarya</taxon>
        <taxon>Ascomycota</taxon>
        <taxon>Pezizomycotina</taxon>
        <taxon>Sordariomycetes</taxon>
        <taxon>Hypocreomycetidae</taxon>
        <taxon>Hypocreales</taxon>
        <taxon>Nectriaceae</taxon>
        <taxon>Fusarium</taxon>
        <taxon>Fusarium decemcellulare species complex</taxon>
    </lineage>
</organism>
<comment type="caution">
    <text evidence="1">The sequence shown here is derived from an EMBL/GenBank/DDBJ whole genome shotgun (WGS) entry which is preliminary data.</text>
</comment>
<gene>
    <name evidence="1" type="ORF">NM208_g9492</name>
</gene>
<proteinExistence type="predicted"/>
<protein>
    <submittedName>
        <fullName evidence="1">Uncharacterized protein</fullName>
    </submittedName>
</protein>
<accession>A0ACC1S1C9</accession>
<reference evidence="1" key="1">
    <citation type="submission" date="2022-08" db="EMBL/GenBank/DDBJ databases">
        <title>Genome Sequence of Fusarium decemcellulare.</title>
        <authorList>
            <person name="Buettner E."/>
        </authorList>
    </citation>
    <scope>NUCLEOTIDE SEQUENCE</scope>
    <source>
        <strain evidence="1">Babe19</strain>
    </source>
</reference>